<dbReference type="NCBIfam" id="TIGR01494">
    <property type="entry name" value="ATPase_P-type"/>
    <property type="match status" value="2"/>
</dbReference>
<dbReference type="Pfam" id="PF00690">
    <property type="entry name" value="Cation_ATPase_N"/>
    <property type="match status" value="1"/>
</dbReference>
<keyword evidence="7 8" id="KW-0472">Membrane</keyword>
<evidence type="ECO:0000256" key="7">
    <source>
        <dbReference type="ARBA" id="ARBA00023136"/>
    </source>
</evidence>
<dbReference type="Pfam" id="PF00702">
    <property type="entry name" value="Hydrolase"/>
    <property type="match status" value="1"/>
</dbReference>
<gene>
    <name evidence="10" type="ORF">ACFQ4P_10610</name>
</gene>
<reference evidence="11" key="1">
    <citation type="journal article" date="2019" name="Int. J. Syst. Evol. Microbiol.">
        <title>The Global Catalogue of Microorganisms (GCM) 10K type strain sequencing project: providing services to taxonomists for standard genome sequencing and annotation.</title>
        <authorList>
            <consortium name="The Broad Institute Genomics Platform"/>
            <consortium name="The Broad Institute Genome Sequencing Center for Infectious Disease"/>
            <person name="Wu L."/>
            <person name="Ma J."/>
        </authorList>
    </citation>
    <scope>NUCLEOTIDE SEQUENCE [LARGE SCALE GENOMIC DNA]</scope>
    <source>
        <strain evidence="11">CCM 8980</strain>
    </source>
</reference>
<proteinExistence type="predicted"/>
<dbReference type="PANTHER" id="PTHR42861">
    <property type="entry name" value="CALCIUM-TRANSPORTING ATPASE"/>
    <property type="match status" value="1"/>
</dbReference>
<dbReference type="PRINTS" id="PR00120">
    <property type="entry name" value="HATPASE"/>
</dbReference>
<keyword evidence="3" id="KW-0547">Nucleotide-binding</keyword>
<dbReference type="InterPro" id="IPR001757">
    <property type="entry name" value="P_typ_ATPase"/>
</dbReference>
<dbReference type="Proteomes" id="UP001597196">
    <property type="component" value="Unassembled WGS sequence"/>
</dbReference>
<evidence type="ECO:0000313" key="10">
    <source>
        <dbReference type="EMBL" id="MFD1430690.1"/>
    </source>
</evidence>
<feature type="transmembrane region" description="Helical" evidence="8">
    <location>
        <begin position="633"/>
        <end position="654"/>
    </location>
</feature>
<evidence type="ECO:0000256" key="3">
    <source>
        <dbReference type="ARBA" id="ARBA00022741"/>
    </source>
</evidence>
<feature type="transmembrane region" description="Helical" evidence="8">
    <location>
        <begin position="660"/>
        <end position="680"/>
    </location>
</feature>
<dbReference type="SUPFAM" id="SSF81665">
    <property type="entry name" value="Calcium ATPase, transmembrane domain M"/>
    <property type="match status" value="1"/>
</dbReference>
<feature type="transmembrane region" description="Helical" evidence="8">
    <location>
        <begin position="592"/>
        <end position="612"/>
    </location>
</feature>
<dbReference type="InterPro" id="IPR023214">
    <property type="entry name" value="HAD_sf"/>
</dbReference>
<dbReference type="InterPro" id="IPR044492">
    <property type="entry name" value="P_typ_ATPase_HD_dom"/>
</dbReference>
<dbReference type="InterPro" id="IPR059000">
    <property type="entry name" value="ATPase_P-type_domA"/>
</dbReference>
<organism evidence="10 11">
    <name type="scientific">Lacticaseibacillus mingshuiensis</name>
    <dbReference type="NCBI Taxonomy" id="2799574"/>
    <lineage>
        <taxon>Bacteria</taxon>
        <taxon>Bacillati</taxon>
        <taxon>Bacillota</taxon>
        <taxon>Bacilli</taxon>
        <taxon>Lactobacillales</taxon>
        <taxon>Lactobacillaceae</taxon>
        <taxon>Lacticaseibacillus</taxon>
    </lineage>
</organism>
<feature type="domain" description="Cation-transporting P-type ATPase N-terminal" evidence="9">
    <location>
        <begin position="2"/>
        <end position="58"/>
    </location>
</feature>
<keyword evidence="11" id="KW-1185">Reference proteome</keyword>
<comment type="subcellular location">
    <subcellularLocation>
        <location evidence="1">Membrane</location>
        <topology evidence="1">Multi-pass membrane protein</topology>
    </subcellularLocation>
</comment>
<keyword evidence="4" id="KW-0067">ATP-binding</keyword>
<dbReference type="InterPro" id="IPR036412">
    <property type="entry name" value="HAD-like_sf"/>
</dbReference>
<evidence type="ECO:0000259" key="9">
    <source>
        <dbReference type="SMART" id="SM00831"/>
    </source>
</evidence>
<dbReference type="SFLD" id="SFLDS00003">
    <property type="entry name" value="Haloacid_Dehalogenase"/>
    <property type="match status" value="1"/>
</dbReference>
<feature type="transmembrane region" description="Helical" evidence="8">
    <location>
        <begin position="692"/>
        <end position="715"/>
    </location>
</feature>
<keyword evidence="2 8" id="KW-0812">Transmembrane</keyword>
<evidence type="ECO:0000256" key="6">
    <source>
        <dbReference type="ARBA" id="ARBA00022989"/>
    </source>
</evidence>
<evidence type="ECO:0000256" key="2">
    <source>
        <dbReference type="ARBA" id="ARBA00022692"/>
    </source>
</evidence>
<dbReference type="Pfam" id="PF00122">
    <property type="entry name" value="E1-E2_ATPase"/>
    <property type="match status" value="1"/>
</dbReference>
<comment type="caution">
    <text evidence="10">The sequence shown here is derived from an EMBL/GenBank/DDBJ whole genome shotgun (WGS) entry which is preliminary data.</text>
</comment>
<feature type="transmembrane region" description="Helical" evidence="8">
    <location>
        <begin position="236"/>
        <end position="254"/>
    </location>
</feature>
<dbReference type="InterPro" id="IPR008250">
    <property type="entry name" value="ATPase_P-typ_transduc_dom_A_sf"/>
</dbReference>
<dbReference type="PROSITE" id="PS00154">
    <property type="entry name" value="ATPASE_E1_E2"/>
    <property type="match status" value="1"/>
</dbReference>
<evidence type="ECO:0000313" key="11">
    <source>
        <dbReference type="Proteomes" id="UP001597196"/>
    </source>
</evidence>
<dbReference type="EMBL" id="JBHTOC010000015">
    <property type="protein sequence ID" value="MFD1430690.1"/>
    <property type="molecule type" value="Genomic_DNA"/>
</dbReference>
<feature type="transmembrane region" description="Helical" evidence="8">
    <location>
        <begin position="213"/>
        <end position="230"/>
    </location>
</feature>
<name>A0ABW4CIH1_9LACO</name>
<dbReference type="SFLD" id="SFLDF00027">
    <property type="entry name" value="p-type_atpase"/>
    <property type="match status" value="1"/>
</dbReference>
<dbReference type="InterPro" id="IPR018303">
    <property type="entry name" value="ATPase_P-typ_P_site"/>
</dbReference>
<evidence type="ECO:0000256" key="5">
    <source>
        <dbReference type="ARBA" id="ARBA00022967"/>
    </source>
</evidence>
<feature type="transmembrane region" description="Helical" evidence="8">
    <location>
        <begin position="721"/>
        <end position="743"/>
    </location>
</feature>
<sequence>MADTGLSEQEAAARLKADGPNEVAEAPYSFWRAVATRLWEPSAWILEAALVVELLLGKTVQAGFIVLMLLFAAVNGAIQAGRAHRVLASLSQQLTLSATVMRDGKWDVRPARELVRGDLIRLRLGAIVPADAQLAAGGPIQLDESSITGESEAVTRSQHDPVFAGTAVLTGDCLATVTATGAQSRSGKTQTLLATASAPGHLQRLLGQVIKDLALVDSVLVVILLVAALVRGQNLISLLPFLAMLFIATIPIAMPSSFAVANSVEANVLSHQHILVSDLVGIQEAAAMDVLVVDKTGTLTANKTAVQQFLNLSARPDAQVRQAAALACDPIAPSPLEQAVRDFAGPLPQTVTDFSAFDATRGYSQAITPLGVVRLGAFAKLSSLAQNTFEPPVAALKTGRSLAVMIDDTLCGVFILADTLRPDSQAAVQALRTRGVQVIMLSGDHKATAQQIAGAVGLDGAVARFTDLSDTADVTALAGIAEVRPEDKLTIVKRLQAAGHIVGMTGDGVNDAPALRQAEVGVAVANAVPLAKRAAKIVLLTPGLTPLTAILDSGHRVYQRMLTWTITKLSRTAELTILLTLGVLLFGRVPLALNAMVLVAILNDLVTLVLGTDRTTITHRPEVWGQRRLLRTASVLGAGWTVLGLALLIGLHLAGVSAGGMSTLLFNYLIDSAMLTILITRTARPFWRSAPSLAVGVAISVNVILTIGLSLLGLGVTSVSWQALGAVLALTVVAAVLLDGLYLRINQRHRS</sequence>
<dbReference type="Gene3D" id="2.70.150.10">
    <property type="entry name" value="Calcium-transporting ATPase, cytoplasmic transduction domain A"/>
    <property type="match status" value="1"/>
</dbReference>
<dbReference type="Gene3D" id="1.20.1110.10">
    <property type="entry name" value="Calcium-transporting ATPase, transmembrane domain"/>
    <property type="match status" value="1"/>
</dbReference>
<evidence type="ECO:0000256" key="1">
    <source>
        <dbReference type="ARBA" id="ARBA00004141"/>
    </source>
</evidence>
<dbReference type="Gene3D" id="3.40.1110.10">
    <property type="entry name" value="Calcium-transporting ATPase, cytoplasmic domain N"/>
    <property type="match status" value="1"/>
</dbReference>
<evidence type="ECO:0000256" key="4">
    <source>
        <dbReference type="ARBA" id="ARBA00022840"/>
    </source>
</evidence>
<dbReference type="SFLD" id="SFLDG00002">
    <property type="entry name" value="C1.7:_P-type_atpase_like"/>
    <property type="match status" value="1"/>
</dbReference>
<dbReference type="SUPFAM" id="SSF56784">
    <property type="entry name" value="HAD-like"/>
    <property type="match status" value="1"/>
</dbReference>
<dbReference type="SMART" id="SM00831">
    <property type="entry name" value="Cation_ATPase_N"/>
    <property type="match status" value="1"/>
</dbReference>
<dbReference type="Gene3D" id="3.40.50.1000">
    <property type="entry name" value="HAD superfamily/HAD-like"/>
    <property type="match status" value="1"/>
</dbReference>
<accession>A0ABW4CIH1</accession>
<dbReference type="RefSeq" id="WP_203627996.1">
    <property type="nucleotide sequence ID" value="NZ_BOLQ01000016.1"/>
</dbReference>
<protein>
    <submittedName>
        <fullName evidence="10">HAD-IC family P-type ATPase</fullName>
    </submittedName>
</protein>
<dbReference type="SUPFAM" id="SSF81653">
    <property type="entry name" value="Calcium ATPase, transduction domain A"/>
    <property type="match status" value="1"/>
</dbReference>
<keyword evidence="6 8" id="KW-1133">Transmembrane helix</keyword>
<dbReference type="InterPro" id="IPR004014">
    <property type="entry name" value="ATPase_P-typ_cation-transptr_N"/>
</dbReference>
<dbReference type="PRINTS" id="PR00119">
    <property type="entry name" value="CATATPASE"/>
</dbReference>
<evidence type="ECO:0000256" key="8">
    <source>
        <dbReference type="SAM" id="Phobius"/>
    </source>
</evidence>
<keyword evidence="5" id="KW-1278">Translocase</keyword>
<dbReference type="InterPro" id="IPR023298">
    <property type="entry name" value="ATPase_P-typ_TM_dom_sf"/>
</dbReference>
<dbReference type="InterPro" id="IPR023299">
    <property type="entry name" value="ATPase_P-typ_cyto_dom_N"/>
</dbReference>